<evidence type="ECO:0000313" key="2">
    <source>
        <dbReference type="Proteomes" id="UP000617145"/>
    </source>
</evidence>
<sequence>MPTWARGAKWPPAPVARQPQTAEAIPYYSACGFAAQDGADRVIGIDASGVPKQSRAQGFGIVDNAADLMGLVVRFVTTRSS</sequence>
<accession>A0A8J2ZHH5</accession>
<name>A0A8J2ZHH5_9RHOB</name>
<comment type="caution">
    <text evidence="1">The sequence shown here is derived from an EMBL/GenBank/DDBJ whole genome shotgun (WGS) entry which is preliminary data.</text>
</comment>
<keyword evidence="2" id="KW-1185">Reference proteome</keyword>
<protein>
    <submittedName>
        <fullName evidence="1">Uncharacterized protein</fullName>
    </submittedName>
</protein>
<dbReference type="EMBL" id="BMJV01000001">
    <property type="protein sequence ID" value="GGG64913.1"/>
    <property type="molecule type" value="Genomic_DNA"/>
</dbReference>
<dbReference type="AlphaFoldDB" id="A0A8J2ZHH5"/>
<reference evidence="1" key="2">
    <citation type="submission" date="2020-09" db="EMBL/GenBank/DDBJ databases">
        <authorList>
            <person name="Sun Q."/>
            <person name="Zhou Y."/>
        </authorList>
    </citation>
    <scope>NUCLEOTIDE SEQUENCE</scope>
    <source>
        <strain evidence="1">CGMCC 1.15762</strain>
    </source>
</reference>
<proteinExistence type="predicted"/>
<evidence type="ECO:0000313" key="1">
    <source>
        <dbReference type="EMBL" id="GGG64913.1"/>
    </source>
</evidence>
<reference evidence="1" key="1">
    <citation type="journal article" date="2014" name="Int. J. Syst. Evol. Microbiol.">
        <title>Complete genome sequence of Corynebacterium casei LMG S-19264T (=DSM 44701T), isolated from a smear-ripened cheese.</title>
        <authorList>
            <consortium name="US DOE Joint Genome Institute (JGI-PGF)"/>
            <person name="Walter F."/>
            <person name="Albersmeier A."/>
            <person name="Kalinowski J."/>
            <person name="Ruckert C."/>
        </authorList>
    </citation>
    <scope>NUCLEOTIDE SEQUENCE</scope>
    <source>
        <strain evidence="1">CGMCC 1.15762</strain>
    </source>
</reference>
<gene>
    <name evidence="1" type="ORF">GCM10011415_09550</name>
</gene>
<dbReference type="Proteomes" id="UP000617145">
    <property type="component" value="Unassembled WGS sequence"/>
</dbReference>
<organism evidence="1 2">
    <name type="scientific">Salipiger pallidus</name>
    <dbReference type="NCBI Taxonomy" id="1775170"/>
    <lineage>
        <taxon>Bacteria</taxon>
        <taxon>Pseudomonadati</taxon>
        <taxon>Pseudomonadota</taxon>
        <taxon>Alphaproteobacteria</taxon>
        <taxon>Rhodobacterales</taxon>
        <taxon>Roseobacteraceae</taxon>
        <taxon>Salipiger</taxon>
    </lineage>
</organism>